<reference evidence="4" key="1">
    <citation type="submission" date="2022-03" db="EMBL/GenBank/DDBJ databases">
        <authorList>
            <person name="Martin C."/>
        </authorList>
    </citation>
    <scope>NUCLEOTIDE SEQUENCE</scope>
</reference>
<keyword evidence="5" id="KW-1185">Reference proteome</keyword>
<dbReference type="InterPro" id="IPR058923">
    <property type="entry name" value="RCC1-like_dom"/>
</dbReference>
<evidence type="ECO:0000256" key="1">
    <source>
        <dbReference type="ARBA" id="ARBA00022737"/>
    </source>
</evidence>
<dbReference type="PANTHER" id="PTHR46849">
    <property type="entry name" value="RCC1 DOMAIN-CONTAINING PROTEIN 1"/>
    <property type="match status" value="1"/>
</dbReference>
<name>A0A8S4NPQ7_OWEFU</name>
<dbReference type="InterPro" id="IPR052830">
    <property type="entry name" value="RCC1_domain-containing"/>
</dbReference>
<evidence type="ECO:0000259" key="3">
    <source>
        <dbReference type="Pfam" id="PF25390"/>
    </source>
</evidence>
<evidence type="ECO:0000256" key="2">
    <source>
        <dbReference type="PROSITE-ProRule" id="PRU00235"/>
    </source>
</evidence>
<dbReference type="PRINTS" id="PR00633">
    <property type="entry name" value="RCCNDNSATION"/>
</dbReference>
<proteinExistence type="predicted"/>
<accession>A0A8S4NPQ7</accession>
<dbReference type="InterPro" id="IPR000408">
    <property type="entry name" value="Reg_chr_condens"/>
</dbReference>
<sequence length="400" mass="43983">MMHTVYGFGSNIFNQIDEKSSGSFEKDIVVVPCVLKSDCKCKFVKTQKKKNEAETETERSDSKNIRISTTLYVNDVSVSWHNIILRKVNGTVQSFGLCVPIKTKNISLVEQIVDDIIYTDVNTNTECFVQHNGDLNKVNLPIEISDDKDNTITNDELHRITNIASTDTCAILCKANGTVCKLSSQREDEGGGCFPQCSYIASPISCSLPIKQVSCGKEHTVMLSKFGDVLTFGSNSCGQLGNCKVDVGVVESPIVVESLCGVVITDVQAGGWHTVAVSDIGDLYVWGWNETGQLGLGFSMTQNSGETHINLQPTPTLIETNEEINFVTVACGSRHTVGLTDLGDVYTWGWNQHGQLGHGDRNTRYCPTKVEFFNEHMVCQIFAGAWNTVVIIQEKDQENS</sequence>
<dbReference type="Pfam" id="PF25390">
    <property type="entry name" value="WD40_RLD"/>
    <property type="match status" value="1"/>
</dbReference>
<protein>
    <recommendedName>
        <fullName evidence="3">RCC1-like domain-containing protein</fullName>
    </recommendedName>
</protein>
<dbReference type="AlphaFoldDB" id="A0A8S4NPQ7"/>
<feature type="repeat" description="RCC1" evidence="2">
    <location>
        <begin position="343"/>
        <end position="394"/>
    </location>
</feature>
<dbReference type="Gene3D" id="2.130.10.30">
    <property type="entry name" value="Regulator of chromosome condensation 1/beta-lactamase-inhibitor protein II"/>
    <property type="match status" value="1"/>
</dbReference>
<feature type="domain" description="RCC1-like" evidence="3">
    <location>
        <begin position="22"/>
        <end position="389"/>
    </location>
</feature>
<evidence type="ECO:0000313" key="4">
    <source>
        <dbReference type="EMBL" id="CAH1782752.1"/>
    </source>
</evidence>
<dbReference type="PANTHER" id="PTHR46849:SF1">
    <property type="entry name" value="RCC1 DOMAIN-CONTAINING PROTEIN 1"/>
    <property type="match status" value="1"/>
</dbReference>
<keyword evidence="1" id="KW-0677">Repeat</keyword>
<organism evidence="4 5">
    <name type="scientific">Owenia fusiformis</name>
    <name type="common">Polychaete worm</name>
    <dbReference type="NCBI Taxonomy" id="6347"/>
    <lineage>
        <taxon>Eukaryota</taxon>
        <taxon>Metazoa</taxon>
        <taxon>Spiralia</taxon>
        <taxon>Lophotrochozoa</taxon>
        <taxon>Annelida</taxon>
        <taxon>Polychaeta</taxon>
        <taxon>Sedentaria</taxon>
        <taxon>Canalipalpata</taxon>
        <taxon>Sabellida</taxon>
        <taxon>Oweniida</taxon>
        <taxon>Oweniidae</taxon>
        <taxon>Owenia</taxon>
    </lineage>
</organism>
<feature type="repeat" description="RCC1" evidence="2">
    <location>
        <begin position="227"/>
        <end position="280"/>
    </location>
</feature>
<gene>
    <name evidence="4" type="ORF">OFUS_LOCUS9165</name>
</gene>
<comment type="caution">
    <text evidence="4">The sequence shown here is derived from an EMBL/GenBank/DDBJ whole genome shotgun (WGS) entry which is preliminary data.</text>
</comment>
<evidence type="ECO:0000313" key="5">
    <source>
        <dbReference type="Proteomes" id="UP000749559"/>
    </source>
</evidence>
<dbReference type="SUPFAM" id="SSF50985">
    <property type="entry name" value="RCC1/BLIP-II"/>
    <property type="match status" value="1"/>
</dbReference>
<dbReference type="OrthoDB" id="5370059at2759"/>
<dbReference type="InterPro" id="IPR009091">
    <property type="entry name" value="RCC1/BLIP-II"/>
</dbReference>
<feature type="repeat" description="RCC1" evidence="2">
    <location>
        <begin position="281"/>
        <end position="342"/>
    </location>
</feature>
<dbReference type="PROSITE" id="PS50012">
    <property type="entry name" value="RCC1_3"/>
    <property type="match status" value="3"/>
</dbReference>
<dbReference type="EMBL" id="CAIIXF020000005">
    <property type="protein sequence ID" value="CAH1782752.1"/>
    <property type="molecule type" value="Genomic_DNA"/>
</dbReference>
<dbReference type="Proteomes" id="UP000749559">
    <property type="component" value="Unassembled WGS sequence"/>
</dbReference>
<dbReference type="PROSITE" id="PS00626">
    <property type="entry name" value="RCC1_2"/>
    <property type="match status" value="2"/>
</dbReference>